<evidence type="ECO:0000313" key="2">
    <source>
        <dbReference type="EMBL" id="KIJ33438.1"/>
    </source>
</evidence>
<gene>
    <name evidence="2" type="ORF">M422DRAFT_264541</name>
</gene>
<keyword evidence="1" id="KW-0472">Membrane</keyword>
<dbReference type="EMBL" id="KN837212">
    <property type="protein sequence ID" value="KIJ33438.1"/>
    <property type="molecule type" value="Genomic_DNA"/>
</dbReference>
<keyword evidence="3" id="KW-1185">Reference proteome</keyword>
<keyword evidence="1" id="KW-1133">Transmembrane helix</keyword>
<proteinExistence type="predicted"/>
<name>A0A0C9TT57_SPHS4</name>
<dbReference type="HOGENOM" id="CLU_1415998_0_0_1"/>
<keyword evidence="1" id="KW-0812">Transmembrane</keyword>
<feature type="transmembrane region" description="Helical" evidence="1">
    <location>
        <begin position="59"/>
        <end position="86"/>
    </location>
</feature>
<dbReference type="AlphaFoldDB" id="A0A0C9TT57"/>
<organism evidence="2 3">
    <name type="scientific">Sphaerobolus stellatus (strain SS14)</name>
    <dbReference type="NCBI Taxonomy" id="990650"/>
    <lineage>
        <taxon>Eukaryota</taxon>
        <taxon>Fungi</taxon>
        <taxon>Dikarya</taxon>
        <taxon>Basidiomycota</taxon>
        <taxon>Agaricomycotina</taxon>
        <taxon>Agaricomycetes</taxon>
        <taxon>Phallomycetidae</taxon>
        <taxon>Geastrales</taxon>
        <taxon>Sphaerobolaceae</taxon>
        <taxon>Sphaerobolus</taxon>
    </lineage>
</organism>
<dbReference type="Proteomes" id="UP000054279">
    <property type="component" value="Unassembled WGS sequence"/>
</dbReference>
<sequence length="192" mass="21045">MTVILVRDPDGSFMDNPDDKAGVYLVVVMLLILFSPFILAIVFLIVTLVLAILASILTIIGGILASILTIIGGIFTIMGGILFKCLKARWGRCRRPCCQISNDLEDLVIPRITSASAQDSYQGGDTIVLQPVKVPEPTVTINNANVISHPLARYETFSSTETRLPVYTPADTQSPWYLEDSNPRPPEPVYHS</sequence>
<feature type="transmembrane region" description="Helical" evidence="1">
    <location>
        <begin position="21"/>
        <end position="53"/>
    </location>
</feature>
<protein>
    <submittedName>
        <fullName evidence="2">Uncharacterized protein</fullName>
    </submittedName>
</protein>
<reference evidence="2 3" key="1">
    <citation type="submission" date="2014-06" db="EMBL/GenBank/DDBJ databases">
        <title>Evolutionary Origins and Diversification of the Mycorrhizal Mutualists.</title>
        <authorList>
            <consortium name="DOE Joint Genome Institute"/>
            <consortium name="Mycorrhizal Genomics Consortium"/>
            <person name="Kohler A."/>
            <person name="Kuo A."/>
            <person name="Nagy L.G."/>
            <person name="Floudas D."/>
            <person name="Copeland A."/>
            <person name="Barry K.W."/>
            <person name="Cichocki N."/>
            <person name="Veneault-Fourrey C."/>
            <person name="LaButti K."/>
            <person name="Lindquist E.A."/>
            <person name="Lipzen A."/>
            <person name="Lundell T."/>
            <person name="Morin E."/>
            <person name="Murat C."/>
            <person name="Riley R."/>
            <person name="Ohm R."/>
            <person name="Sun H."/>
            <person name="Tunlid A."/>
            <person name="Henrissat B."/>
            <person name="Grigoriev I.V."/>
            <person name="Hibbett D.S."/>
            <person name="Martin F."/>
        </authorList>
    </citation>
    <scope>NUCLEOTIDE SEQUENCE [LARGE SCALE GENOMIC DNA]</scope>
    <source>
        <strain evidence="2 3">SS14</strain>
    </source>
</reference>
<evidence type="ECO:0000256" key="1">
    <source>
        <dbReference type="SAM" id="Phobius"/>
    </source>
</evidence>
<evidence type="ECO:0000313" key="3">
    <source>
        <dbReference type="Proteomes" id="UP000054279"/>
    </source>
</evidence>
<accession>A0A0C9TT57</accession>